<gene>
    <name evidence="1" type="ordered locus">Ent638_0820</name>
</gene>
<dbReference type="Pfam" id="PF02413">
    <property type="entry name" value="Caudo_TAP"/>
    <property type="match status" value="1"/>
</dbReference>
<evidence type="ECO:0000313" key="2">
    <source>
        <dbReference type="Proteomes" id="UP000000230"/>
    </source>
</evidence>
<dbReference type="RefSeq" id="WP_012016226.1">
    <property type="nucleotide sequence ID" value="NC_009436.1"/>
</dbReference>
<proteinExistence type="predicted"/>
<evidence type="ECO:0000313" key="1">
    <source>
        <dbReference type="EMBL" id="ABP59505.1"/>
    </source>
</evidence>
<dbReference type="InterPro" id="IPR051220">
    <property type="entry name" value="TFA_Chaperone"/>
</dbReference>
<keyword evidence="2" id="KW-1185">Reference proteome</keyword>
<organism evidence="1 2">
    <name type="scientific">Enterobacter sp. (strain 638)</name>
    <dbReference type="NCBI Taxonomy" id="399742"/>
    <lineage>
        <taxon>Bacteria</taxon>
        <taxon>Pseudomonadati</taxon>
        <taxon>Pseudomonadota</taxon>
        <taxon>Gammaproteobacteria</taxon>
        <taxon>Enterobacterales</taxon>
        <taxon>Enterobacteriaceae</taxon>
        <taxon>Enterobacter</taxon>
    </lineage>
</organism>
<dbReference type="EMBL" id="CP000653">
    <property type="protein sequence ID" value="ABP59505.1"/>
    <property type="molecule type" value="Genomic_DNA"/>
</dbReference>
<dbReference type="PANTHER" id="PTHR34413:SF1">
    <property type="entry name" value="CYTOPLASMIC PROTEIN"/>
    <property type="match status" value="1"/>
</dbReference>
<reference evidence="2" key="1">
    <citation type="journal article" date="2010" name="PLoS Genet.">
        <title>Genome sequence of the plant growth promoting endophytic bacterium Enterobacter sp. 638.</title>
        <authorList>
            <person name="Taghavi S."/>
            <person name="van der Lelie D."/>
            <person name="Hoffman A."/>
            <person name="Zhang Y.B."/>
            <person name="Walla M.D."/>
            <person name="Vangronsveld J."/>
            <person name="Newman L."/>
            <person name="Monchy S."/>
        </authorList>
    </citation>
    <scope>NUCLEOTIDE SEQUENCE [LARGE SCALE GENOMIC DNA]</scope>
    <source>
        <strain evidence="2">638</strain>
    </source>
</reference>
<accession>A0A9J9KZB2</accession>
<dbReference type="PANTHER" id="PTHR34413">
    <property type="entry name" value="PROPHAGE TAIL FIBER ASSEMBLY PROTEIN HOMOLOG TFAE-RELATED-RELATED"/>
    <property type="match status" value="1"/>
</dbReference>
<dbReference type="KEGG" id="ent:Ent638_0820"/>
<dbReference type="AlphaFoldDB" id="A0A9J9KZB2"/>
<dbReference type="OrthoDB" id="8596093at2"/>
<protein>
    <submittedName>
        <fullName evidence="1">Phage tail assembly chaperone gp38</fullName>
    </submittedName>
</protein>
<sequence length="142" mass="15654">MEKYIWSPSLAGFYPTEEQSIFEGLGGWPTDGVEVSASAHDALFPIPEGKCIGTVDGYPAWIDLPPPTHEEMVAQAEIEKQSRIDAANAYINSKQWPGKAAMGRLKDTEKAQYNLWLDYLDELEAVDTSTAPDITWPEPPAA</sequence>
<dbReference type="Proteomes" id="UP000000230">
    <property type="component" value="Chromosome"/>
</dbReference>
<dbReference type="InterPro" id="IPR003458">
    <property type="entry name" value="Phage_T4_Gp38_tail_assem"/>
</dbReference>
<name>A0A9J9KZB2_ENT38</name>